<keyword evidence="4 7" id="KW-1133">Transmembrane helix</keyword>
<evidence type="ECO:0000256" key="1">
    <source>
        <dbReference type="ARBA" id="ARBA00004141"/>
    </source>
</evidence>
<protein>
    <recommendedName>
        <fullName evidence="8">Major facilitator superfamily (MFS) profile domain-containing protein</fullName>
    </recommendedName>
</protein>
<name>A0A0D2C1M1_9EURO</name>
<dbReference type="EMBL" id="KN847494">
    <property type="protein sequence ID" value="KIW17549.1"/>
    <property type="molecule type" value="Genomic_DNA"/>
</dbReference>
<evidence type="ECO:0000259" key="8">
    <source>
        <dbReference type="PROSITE" id="PS50850"/>
    </source>
</evidence>
<proteinExistence type="predicted"/>
<feature type="transmembrane region" description="Helical" evidence="7">
    <location>
        <begin position="385"/>
        <end position="407"/>
    </location>
</feature>
<accession>A0A0D2C1M1</accession>
<dbReference type="Proteomes" id="UP000053328">
    <property type="component" value="Unassembled WGS sequence"/>
</dbReference>
<dbReference type="Pfam" id="PF07690">
    <property type="entry name" value="MFS_1"/>
    <property type="match status" value="1"/>
</dbReference>
<evidence type="ECO:0000256" key="4">
    <source>
        <dbReference type="ARBA" id="ARBA00022989"/>
    </source>
</evidence>
<dbReference type="HOGENOM" id="CLU_001265_0_5_1"/>
<feature type="transmembrane region" description="Helical" evidence="7">
    <location>
        <begin position="419"/>
        <end position="440"/>
    </location>
</feature>
<feature type="domain" description="Major facilitator superfamily (MFS) profile" evidence="8">
    <location>
        <begin position="64"/>
        <end position="478"/>
    </location>
</feature>
<dbReference type="InterPro" id="IPR011701">
    <property type="entry name" value="MFS"/>
</dbReference>
<feature type="transmembrane region" description="Helical" evidence="7">
    <location>
        <begin position="193"/>
        <end position="212"/>
    </location>
</feature>
<feature type="transmembrane region" description="Helical" evidence="7">
    <location>
        <begin position="107"/>
        <end position="125"/>
    </location>
</feature>
<feature type="region of interest" description="Disordered" evidence="6">
    <location>
        <begin position="1"/>
        <end position="23"/>
    </location>
</feature>
<gene>
    <name evidence="9" type="ORF">PV08_04743</name>
</gene>
<evidence type="ECO:0000256" key="7">
    <source>
        <dbReference type="SAM" id="Phobius"/>
    </source>
</evidence>
<dbReference type="InterPro" id="IPR036259">
    <property type="entry name" value="MFS_trans_sf"/>
</dbReference>
<dbReference type="SUPFAM" id="SSF103473">
    <property type="entry name" value="MFS general substrate transporter"/>
    <property type="match status" value="1"/>
</dbReference>
<dbReference type="VEuPathDB" id="FungiDB:PV08_04743"/>
<keyword evidence="3 7" id="KW-0812">Transmembrane</keyword>
<sequence>MAEKSGNTEFQIEDTGAGPDSNRMTKVDTLHGDEAVIVLEAYDGESTWTKEEERRLVRKIDLRLLPILIMTFGLTFYDKVQLAHAAIFGLTKDLDLLVGNRYSMSSSIFYLGYISGSYPAVLLAQRYPIQRVIFGITFVWGLCVISCAGAFNYQGLFAQRFFLGVLESGISPVWMMVVGGWYRKEEQTFRMGVWYSAASIMSLLAPIVNYGLGHINGSLAPWRYMFIVAGVITTLWAFVILFVLESDPIHAKSLNEREKFIAISRLRENNSGIRNRHFKAPQLWELLTSAHFWLVFFMAVTINVSNAVPTTFNPIIIKAMGFSGLNALLLTMPTGGVGLVTTLGTAFLMAKYSKHNLRTLVIAGEVSLMLLSCCLMWQLPHAAVGARLFFLYLLSFYPAAYSLIMNLSIANAAGYTKRALTSSGLFVGYCCGNLIGPFLFLEHERPLYHTAWTSITVLTAICVLLALTYRLLCLWENKKREDAGFTESFEHAYEDDVTDRKNPHFRYIY</sequence>
<dbReference type="InterPro" id="IPR020846">
    <property type="entry name" value="MFS_dom"/>
</dbReference>
<dbReference type="RefSeq" id="XP_016237765.1">
    <property type="nucleotide sequence ID" value="XM_016379088.1"/>
</dbReference>
<keyword evidence="2" id="KW-0813">Transport</keyword>
<evidence type="ECO:0000313" key="10">
    <source>
        <dbReference type="Proteomes" id="UP000053328"/>
    </source>
</evidence>
<evidence type="ECO:0000256" key="6">
    <source>
        <dbReference type="SAM" id="MobiDB-lite"/>
    </source>
</evidence>
<organism evidence="9 10">
    <name type="scientific">Exophiala spinifera</name>
    <dbReference type="NCBI Taxonomy" id="91928"/>
    <lineage>
        <taxon>Eukaryota</taxon>
        <taxon>Fungi</taxon>
        <taxon>Dikarya</taxon>
        <taxon>Ascomycota</taxon>
        <taxon>Pezizomycotina</taxon>
        <taxon>Eurotiomycetes</taxon>
        <taxon>Chaetothyriomycetidae</taxon>
        <taxon>Chaetothyriales</taxon>
        <taxon>Herpotrichiellaceae</taxon>
        <taxon>Exophiala</taxon>
    </lineage>
</organism>
<evidence type="ECO:0000256" key="2">
    <source>
        <dbReference type="ARBA" id="ARBA00022448"/>
    </source>
</evidence>
<reference evidence="9 10" key="1">
    <citation type="submission" date="2015-01" db="EMBL/GenBank/DDBJ databases">
        <title>The Genome Sequence of Exophiala spinifera CBS89968.</title>
        <authorList>
            <consortium name="The Broad Institute Genomics Platform"/>
            <person name="Cuomo C."/>
            <person name="de Hoog S."/>
            <person name="Gorbushina A."/>
            <person name="Stielow B."/>
            <person name="Teixiera M."/>
            <person name="Abouelleil A."/>
            <person name="Chapman S.B."/>
            <person name="Priest M."/>
            <person name="Young S.K."/>
            <person name="Wortman J."/>
            <person name="Nusbaum C."/>
            <person name="Birren B."/>
        </authorList>
    </citation>
    <scope>NUCLEOTIDE SEQUENCE [LARGE SCALE GENOMIC DNA]</scope>
    <source>
        <strain evidence="9 10">CBS 89968</strain>
    </source>
</reference>
<dbReference type="PROSITE" id="PS50850">
    <property type="entry name" value="MFS"/>
    <property type="match status" value="1"/>
</dbReference>
<feature type="compositionally biased region" description="Polar residues" evidence="6">
    <location>
        <begin position="1"/>
        <end position="10"/>
    </location>
</feature>
<dbReference type="PANTHER" id="PTHR43791">
    <property type="entry name" value="PERMEASE-RELATED"/>
    <property type="match status" value="1"/>
</dbReference>
<keyword evidence="10" id="KW-1185">Reference proteome</keyword>
<dbReference type="AlphaFoldDB" id="A0A0D2C1M1"/>
<feature type="transmembrane region" description="Helical" evidence="7">
    <location>
        <begin position="452"/>
        <end position="472"/>
    </location>
</feature>
<keyword evidence="5 7" id="KW-0472">Membrane</keyword>
<feature type="transmembrane region" description="Helical" evidence="7">
    <location>
        <begin position="157"/>
        <end position="181"/>
    </location>
</feature>
<comment type="subcellular location">
    <subcellularLocation>
        <location evidence="1">Membrane</location>
        <topology evidence="1">Multi-pass membrane protein</topology>
    </subcellularLocation>
</comment>
<dbReference type="OrthoDB" id="6730379at2759"/>
<feature type="transmembrane region" description="Helical" evidence="7">
    <location>
        <begin position="224"/>
        <end position="244"/>
    </location>
</feature>
<dbReference type="GO" id="GO:0016020">
    <property type="term" value="C:membrane"/>
    <property type="evidence" value="ECO:0007669"/>
    <property type="project" value="UniProtKB-SubCell"/>
</dbReference>
<feature type="transmembrane region" description="Helical" evidence="7">
    <location>
        <begin position="360"/>
        <end position="379"/>
    </location>
</feature>
<dbReference type="PANTHER" id="PTHR43791:SF35">
    <property type="entry name" value="MAJOR FACILITATOR SUPERFAMILY (MFS) PROFILE DOMAIN-CONTAINING PROTEIN"/>
    <property type="match status" value="1"/>
</dbReference>
<evidence type="ECO:0000256" key="5">
    <source>
        <dbReference type="ARBA" id="ARBA00023136"/>
    </source>
</evidence>
<feature type="transmembrane region" description="Helical" evidence="7">
    <location>
        <begin position="324"/>
        <end position="348"/>
    </location>
</feature>
<dbReference type="GO" id="GO:0022857">
    <property type="term" value="F:transmembrane transporter activity"/>
    <property type="evidence" value="ECO:0007669"/>
    <property type="project" value="InterPro"/>
</dbReference>
<feature type="transmembrane region" description="Helical" evidence="7">
    <location>
        <begin position="283"/>
        <end position="304"/>
    </location>
</feature>
<feature type="transmembrane region" description="Helical" evidence="7">
    <location>
        <begin position="132"/>
        <end position="151"/>
    </location>
</feature>
<evidence type="ECO:0000313" key="9">
    <source>
        <dbReference type="EMBL" id="KIW17549.1"/>
    </source>
</evidence>
<evidence type="ECO:0000256" key="3">
    <source>
        <dbReference type="ARBA" id="ARBA00022692"/>
    </source>
</evidence>
<dbReference type="GeneID" id="27331826"/>
<dbReference type="Gene3D" id="1.20.1250.20">
    <property type="entry name" value="MFS general substrate transporter like domains"/>
    <property type="match status" value="1"/>
</dbReference>
<feature type="transmembrane region" description="Helical" evidence="7">
    <location>
        <begin position="64"/>
        <end position="87"/>
    </location>
</feature>